<name>A0A160MAJ8_9BACI</name>
<feature type="compositionally biased region" description="Basic and acidic residues" evidence="1">
    <location>
        <begin position="206"/>
        <end position="225"/>
    </location>
</feature>
<evidence type="ECO:0000256" key="1">
    <source>
        <dbReference type="SAM" id="MobiDB-lite"/>
    </source>
</evidence>
<dbReference type="RefSeq" id="WP_019382440.1">
    <property type="nucleotide sequence ID" value="NZ_CP015506.1"/>
</dbReference>
<dbReference type="AlphaFoldDB" id="A0A160MAJ8"/>
<organism evidence="2 3">
    <name type="scientific">Cytobacillus oceanisediminis 2691</name>
    <dbReference type="NCBI Taxonomy" id="1196031"/>
    <lineage>
        <taxon>Bacteria</taxon>
        <taxon>Bacillati</taxon>
        <taxon>Bacillota</taxon>
        <taxon>Bacilli</taxon>
        <taxon>Bacillales</taxon>
        <taxon>Bacillaceae</taxon>
        <taxon>Cytobacillus</taxon>
    </lineage>
</organism>
<protein>
    <submittedName>
        <fullName evidence="2">Uncharacterized protein</fullName>
    </submittedName>
</protein>
<dbReference type="EMBL" id="CP015506">
    <property type="protein sequence ID" value="AND39790.1"/>
    <property type="molecule type" value="Genomic_DNA"/>
</dbReference>
<dbReference type="Proteomes" id="UP000077856">
    <property type="component" value="Chromosome"/>
</dbReference>
<evidence type="ECO:0000313" key="3">
    <source>
        <dbReference type="Proteomes" id="UP000077856"/>
    </source>
</evidence>
<evidence type="ECO:0000313" key="2">
    <source>
        <dbReference type="EMBL" id="AND39790.1"/>
    </source>
</evidence>
<sequence length="394" mass="44284">MTYSVFIDGELLGKALYQSAVSLALFCEQQGFEAVIDQHKETINIETGRKQHPISISARSKNQPSQDAVLKLNDILKAEGLDLLKEPSIIIYLDSIDQQYSDQQLIIEHNVLLDERLKNLLIIEFNKAKIPFVLNEKKNLAADGKQQLAFRSQFNEDDRLILSISRALIRYCSVKPAANNSAIVPMPLIKSWLSSFLDQAPLPNTQEKKAVTKGPEKTMKPEKNKNSSAVNSQDQRLKKANAEVFLNYTMLIPRPDDEQKEYMVNGSIIMKNTGDLDLKNPVICIKIPVEQGISLQGQILPPKLVAGLAMKGSDGEKGWKYVYDDWRDRVKTKGEYWITSIQELTIPPGGSEVFNGLKVLIREPKNSSVGIHAFVYFNEGKQQYASNNTISLSF</sequence>
<accession>A0A160MAJ8</accession>
<dbReference type="eggNOG" id="ENOG5032QXU">
    <property type="taxonomic scope" value="Bacteria"/>
</dbReference>
<dbReference type="STRING" id="1196031.A361_11780"/>
<feature type="region of interest" description="Disordered" evidence="1">
    <location>
        <begin position="204"/>
        <end position="234"/>
    </location>
</feature>
<gene>
    <name evidence="2" type="ORF">A361_11780</name>
</gene>
<proteinExistence type="predicted"/>
<dbReference type="KEGG" id="bon:A361_11780"/>
<reference evidence="2 3" key="1">
    <citation type="submission" date="2016-04" db="EMBL/GenBank/DDBJ databases">
        <title>Complete genome sequence of Bacillus oceanisediminis strain 2691.</title>
        <authorList>
            <person name="Jeong H."/>
            <person name="Kim H.J."/>
            <person name="Lee D.-W."/>
        </authorList>
    </citation>
    <scope>NUCLEOTIDE SEQUENCE [LARGE SCALE GENOMIC DNA]</scope>
    <source>
        <strain evidence="2 3">2691</strain>
    </source>
</reference>